<accession>A0A1G8WWN0</accession>
<evidence type="ECO:0000259" key="3">
    <source>
        <dbReference type="Pfam" id="PF03816"/>
    </source>
</evidence>
<dbReference type="InterPro" id="IPR050922">
    <property type="entry name" value="LytR/CpsA/Psr_CW_biosynth"/>
</dbReference>
<reference evidence="4 5" key="1">
    <citation type="submission" date="2016-10" db="EMBL/GenBank/DDBJ databases">
        <authorList>
            <person name="de Groot N.N."/>
        </authorList>
    </citation>
    <scope>NUCLEOTIDE SEQUENCE [LARGE SCALE GENOMIC DNA]</scope>
    <source>
        <strain evidence="4 5">DSM 18346</strain>
    </source>
</reference>
<dbReference type="STRING" id="393762.SAMN05660472_00059"/>
<evidence type="ECO:0000256" key="2">
    <source>
        <dbReference type="SAM" id="Phobius"/>
    </source>
</evidence>
<dbReference type="PANTHER" id="PTHR33392:SF6">
    <property type="entry name" value="POLYISOPRENYL-TEICHOIC ACID--PEPTIDOGLYCAN TEICHOIC ACID TRANSFERASE TAGU"/>
    <property type="match status" value="1"/>
</dbReference>
<feature type="domain" description="Cell envelope-related transcriptional attenuator" evidence="3">
    <location>
        <begin position="82"/>
        <end position="242"/>
    </location>
</feature>
<name>A0A1G8WWN0_9FIRM</name>
<feature type="transmembrane region" description="Helical" evidence="2">
    <location>
        <begin position="7"/>
        <end position="26"/>
    </location>
</feature>
<comment type="similarity">
    <text evidence="1">Belongs to the LytR/CpsA/Psr (LCP) family.</text>
</comment>
<dbReference type="RefSeq" id="WP_090548645.1">
    <property type="nucleotide sequence ID" value="NZ_FNFP01000001.1"/>
</dbReference>
<dbReference type="AlphaFoldDB" id="A0A1G8WWN0"/>
<keyword evidence="2" id="KW-0812">Transmembrane</keyword>
<dbReference type="Gene3D" id="3.40.630.190">
    <property type="entry name" value="LCP protein"/>
    <property type="match status" value="1"/>
</dbReference>
<dbReference type="Proteomes" id="UP000198718">
    <property type="component" value="Unassembled WGS sequence"/>
</dbReference>
<evidence type="ECO:0000313" key="5">
    <source>
        <dbReference type="Proteomes" id="UP000198718"/>
    </source>
</evidence>
<gene>
    <name evidence="4" type="ORF">SAMN05660472_00059</name>
</gene>
<protein>
    <submittedName>
        <fullName evidence="4">Transcriptional attenuator, LytR family</fullName>
    </submittedName>
</protein>
<dbReference type="PANTHER" id="PTHR33392">
    <property type="entry name" value="POLYISOPRENYL-TEICHOIC ACID--PEPTIDOGLYCAN TEICHOIC ACID TRANSFERASE TAGU"/>
    <property type="match status" value="1"/>
</dbReference>
<sequence>MKIFLKIFGVAFVCFVLLFGSIFFAFNTFMRERSPNDNLPPIRDTEGADLEEMEPEIKDELLRAAAESRRINFIVLGLEGVRSDTMMFMSFDPEEKGLDIISIPRDTYYPRVGYDGPGKAKINAAYGDHGAVGVKTVVSDLLLDIPVDYYVTITYKGAESIVNAIGGVPVYIPKPMIYRDDYDKPPLIINIPAGQQVLNGENAVKFLRYRKPTPGSGGLDRDGDLGRIQAQQEFIQAALKKAMSLGNLPGLVTNTFRFVRTDMELQNLLRHATSAIGLNMENVTMNVLPGEARYKGGVSYYFYDPVETRGLLLDMYGVSRESTDIQEKEDE</sequence>
<organism evidence="4 5">
    <name type="scientific">Natronincola ferrireducens</name>
    <dbReference type="NCBI Taxonomy" id="393762"/>
    <lineage>
        <taxon>Bacteria</taxon>
        <taxon>Bacillati</taxon>
        <taxon>Bacillota</taxon>
        <taxon>Clostridia</taxon>
        <taxon>Peptostreptococcales</taxon>
        <taxon>Natronincolaceae</taxon>
        <taxon>Natronincola</taxon>
    </lineage>
</organism>
<keyword evidence="5" id="KW-1185">Reference proteome</keyword>
<dbReference type="NCBIfam" id="TIGR00350">
    <property type="entry name" value="lytR_cpsA_psr"/>
    <property type="match status" value="1"/>
</dbReference>
<dbReference type="InterPro" id="IPR004474">
    <property type="entry name" value="LytR_CpsA_psr"/>
</dbReference>
<dbReference type="OrthoDB" id="305468at2"/>
<dbReference type="Pfam" id="PF03816">
    <property type="entry name" value="LytR_cpsA_psr"/>
    <property type="match status" value="1"/>
</dbReference>
<keyword evidence="2" id="KW-1133">Transmembrane helix</keyword>
<dbReference type="EMBL" id="FNFP01000001">
    <property type="protein sequence ID" value="SDJ82792.1"/>
    <property type="molecule type" value="Genomic_DNA"/>
</dbReference>
<evidence type="ECO:0000256" key="1">
    <source>
        <dbReference type="ARBA" id="ARBA00006068"/>
    </source>
</evidence>
<evidence type="ECO:0000313" key="4">
    <source>
        <dbReference type="EMBL" id="SDJ82792.1"/>
    </source>
</evidence>
<proteinExistence type="inferred from homology"/>
<keyword evidence="2" id="KW-0472">Membrane</keyword>